<proteinExistence type="predicted"/>
<reference evidence="1 2" key="1">
    <citation type="submission" date="2020-07" db="EMBL/GenBank/DDBJ databases">
        <authorList>
            <person name="Sun Q."/>
        </authorList>
    </citation>
    <scope>NUCLEOTIDE SEQUENCE [LARGE SCALE GENOMIC DNA]</scope>
    <source>
        <strain evidence="1 2">CGMCC 1.13654</strain>
    </source>
</reference>
<evidence type="ECO:0000313" key="2">
    <source>
        <dbReference type="Proteomes" id="UP000570166"/>
    </source>
</evidence>
<sequence>MKAIRASMVLLLLAGCHGDKSGNSAVAQTAEGPHVIHLFPAATEARLFVDTGRTDAHFHPVLTPKDGHALTAGQRKILESALVWNDNYGKEDVAACFMPHHFFRYFDAQHRKVGEIAVCFCCGGVEVDKGDGTAIYPETRLNAHYDRLKALIHGMGERTDIECSPGDLD</sequence>
<gene>
    <name evidence="1" type="ORF">HZF05_20165</name>
</gene>
<name>A0A838LB16_9SPHN</name>
<comment type="caution">
    <text evidence="1">The sequence shown here is derived from an EMBL/GenBank/DDBJ whole genome shotgun (WGS) entry which is preliminary data.</text>
</comment>
<dbReference type="AlphaFoldDB" id="A0A838LB16"/>
<dbReference type="PROSITE" id="PS51257">
    <property type="entry name" value="PROKAR_LIPOPROTEIN"/>
    <property type="match status" value="1"/>
</dbReference>
<dbReference type="Proteomes" id="UP000570166">
    <property type="component" value="Unassembled WGS sequence"/>
</dbReference>
<dbReference type="RefSeq" id="WP_160364257.1">
    <property type="nucleotide sequence ID" value="NZ_JACEIB010000027.1"/>
</dbReference>
<accession>A0A838LB16</accession>
<protein>
    <submittedName>
        <fullName evidence="1">Uncharacterized protein</fullName>
    </submittedName>
</protein>
<keyword evidence="2" id="KW-1185">Reference proteome</keyword>
<dbReference type="EMBL" id="JACEIB010000027">
    <property type="protein sequence ID" value="MBA2936404.1"/>
    <property type="molecule type" value="Genomic_DNA"/>
</dbReference>
<organism evidence="1 2">
    <name type="scientific">Sphingomonas chungangi</name>
    <dbReference type="NCBI Taxonomy" id="2683589"/>
    <lineage>
        <taxon>Bacteria</taxon>
        <taxon>Pseudomonadati</taxon>
        <taxon>Pseudomonadota</taxon>
        <taxon>Alphaproteobacteria</taxon>
        <taxon>Sphingomonadales</taxon>
        <taxon>Sphingomonadaceae</taxon>
        <taxon>Sphingomonas</taxon>
    </lineage>
</organism>
<evidence type="ECO:0000313" key="1">
    <source>
        <dbReference type="EMBL" id="MBA2936404.1"/>
    </source>
</evidence>